<dbReference type="AlphaFoldDB" id="A0A5B1CBS7"/>
<name>A0A5B1CBS7_9BACT</name>
<reference evidence="1 2" key="1">
    <citation type="submission" date="2019-08" db="EMBL/GenBank/DDBJ databases">
        <title>Deep-cultivation of Planctomycetes and their phenomic and genomic characterization uncovers novel biology.</title>
        <authorList>
            <person name="Wiegand S."/>
            <person name="Jogler M."/>
            <person name="Boedeker C."/>
            <person name="Pinto D."/>
            <person name="Vollmers J."/>
            <person name="Rivas-Marin E."/>
            <person name="Kohn T."/>
            <person name="Peeters S.H."/>
            <person name="Heuer A."/>
            <person name="Rast P."/>
            <person name="Oberbeckmann S."/>
            <person name="Bunk B."/>
            <person name="Jeske O."/>
            <person name="Meyerdierks A."/>
            <person name="Storesund J.E."/>
            <person name="Kallscheuer N."/>
            <person name="Luecker S."/>
            <person name="Lage O.M."/>
            <person name="Pohl T."/>
            <person name="Merkel B.J."/>
            <person name="Hornburger P."/>
            <person name="Mueller R.-W."/>
            <person name="Bruemmer F."/>
            <person name="Labrenz M."/>
            <person name="Spormann A.M."/>
            <person name="Op Den Camp H."/>
            <person name="Overmann J."/>
            <person name="Amann R."/>
            <person name="Jetten M.S.M."/>
            <person name="Mascher T."/>
            <person name="Medema M.H."/>
            <person name="Devos D.P."/>
            <person name="Kaster A.-K."/>
            <person name="Ovreas L."/>
            <person name="Rohde M."/>
            <person name="Galperin M.Y."/>
            <person name="Jogler C."/>
        </authorList>
    </citation>
    <scope>NUCLEOTIDE SEQUENCE [LARGE SCALE GENOMIC DNA]</scope>
    <source>
        <strain evidence="1 2">LF1</strain>
    </source>
</reference>
<proteinExistence type="predicted"/>
<dbReference type="EMBL" id="VRLW01000001">
    <property type="protein sequence ID" value="KAA1258567.1"/>
    <property type="molecule type" value="Genomic_DNA"/>
</dbReference>
<comment type="caution">
    <text evidence="1">The sequence shown here is derived from an EMBL/GenBank/DDBJ whole genome shotgun (WGS) entry which is preliminary data.</text>
</comment>
<protein>
    <submittedName>
        <fullName evidence="1">Uncharacterized protein</fullName>
    </submittedName>
</protein>
<evidence type="ECO:0000313" key="2">
    <source>
        <dbReference type="Proteomes" id="UP000322699"/>
    </source>
</evidence>
<accession>A0A5B1CBS7</accession>
<organism evidence="1 2">
    <name type="scientific">Rubripirellula obstinata</name>
    <dbReference type="NCBI Taxonomy" id="406547"/>
    <lineage>
        <taxon>Bacteria</taxon>
        <taxon>Pseudomonadati</taxon>
        <taxon>Planctomycetota</taxon>
        <taxon>Planctomycetia</taxon>
        <taxon>Pirellulales</taxon>
        <taxon>Pirellulaceae</taxon>
        <taxon>Rubripirellula</taxon>
    </lineage>
</organism>
<evidence type="ECO:0000313" key="1">
    <source>
        <dbReference type="EMBL" id="KAA1258567.1"/>
    </source>
</evidence>
<sequence length="216" mass="21600">MARQRLGLQLPQNQFLVSRILGLGLLAIILVGSTGCLRHNTRGGDCGSCQTGTCNTGSCGMGDCGMGDCGMGDCGSGDCGGCETCGGTSSGILTKMANRRPCGCSTCGSGILGRIGGIAGFKCKNANCNGGYGSCQGGNCGGCGGPGCIAGPFGWQQGGLGYSQHLNPGPLGHNAGAQLNNRAFTPGPPTGQTAYPYYTTRGPRDFLMANPPSIGR</sequence>
<gene>
    <name evidence="1" type="ORF">LF1_10870</name>
</gene>
<dbReference type="Proteomes" id="UP000322699">
    <property type="component" value="Unassembled WGS sequence"/>
</dbReference>
<dbReference type="OrthoDB" id="291485at2"/>
<dbReference type="RefSeq" id="WP_068257991.1">
    <property type="nucleotide sequence ID" value="NZ_LWSK01000001.1"/>
</dbReference>
<keyword evidence="2" id="KW-1185">Reference proteome</keyword>